<organism evidence="1 2">
    <name type="scientific">Letharia columbiana</name>
    <dbReference type="NCBI Taxonomy" id="112416"/>
    <lineage>
        <taxon>Eukaryota</taxon>
        <taxon>Fungi</taxon>
        <taxon>Dikarya</taxon>
        <taxon>Ascomycota</taxon>
        <taxon>Pezizomycotina</taxon>
        <taxon>Lecanoromycetes</taxon>
        <taxon>OSLEUM clade</taxon>
        <taxon>Lecanoromycetidae</taxon>
        <taxon>Lecanorales</taxon>
        <taxon>Lecanorineae</taxon>
        <taxon>Parmeliaceae</taxon>
        <taxon>Letharia</taxon>
    </lineage>
</organism>
<dbReference type="OrthoDB" id="10562553at2759"/>
<dbReference type="Proteomes" id="UP000578531">
    <property type="component" value="Unassembled WGS sequence"/>
</dbReference>
<evidence type="ECO:0000313" key="2">
    <source>
        <dbReference type="Proteomes" id="UP000578531"/>
    </source>
</evidence>
<dbReference type="AlphaFoldDB" id="A0A8H6L5S5"/>
<proteinExistence type="predicted"/>
<sequence length="163" mass="18674">MMATKLHIGLPLSQIYFPLRNMVLCEVSIVPCGIDLVLTEFYALYKANTDLMHLRKVRRFNNYYPLPGIFKEHIKLVGVLRRTDGRYCECTGFADRTLEPALTSDAMVLQAIRYANERIQTVNHILLDWPPDFTPHIHVYVTQGGREIANFPDCARDDTTSAD</sequence>
<dbReference type="RefSeq" id="XP_037166026.1">
    <property type="nucleotide sequence ID" value="XM_037306902.1"/>
</dbReference>
<evidence type="ECO:0000313" key="1">
    <source>
        <dbReference type="EMBL" id="KAF6236693.1"/>
    </source>
</evidence>
<keyword evidence="2" id="KW-1185">Reference proteome</keyword>
<reference evidence="1 2" key="1">
    <citation type="journal article" date="2020" name="Genomics">
        <title>Complete, high-quality genomes from long-read metagenomic sequencing of two wolf lichen thalli reveals enigmatic genome architecture.</title>
        <authorList>
            <person name="McKenzie S.K."/>
            <person name="Walston R.F."/>
            <person name="Allen J.L."/>
        </authorList>
    </citation>
    <scope>NUCLEOTIDE SEQUENCE [LARGE SCALE GENOMIC DNA]</scope>
    <source>
        <strain evidence="1">WasteWater2</strain>
    </source>
</reference>
<protein>
    <submittedName>
        <fullName evidence="1">Uncharacterized protein</fullName>
    </submittedName>
</protein>
<dbReference type="EMBL" id="JACCJC010000017">
    <property type="protein sequence ID" value="KAF6236693.1"/>
    <property type="molecule type" value="Genomic_DNA"/>
</dbReference>
<comment type="caution">
    <text evidence="1">The sequence shown here is derived from an EMBL/GenBank/DDBJ whole genome shotgun (WGS) entry which is preliminary data.</text>
</comment>
<name>A0A8H6L5S5_9LECA</name>
<accession>A0A8H6L5S5</accession>
<gene>
    <name evidence="1" type="ORF">HO173_004984</name>
</gene>
<dbReference type="GeneID" id="59286648"/>